<name>A0A0R3SSL1_HYMDI</name>
<evidence type="ECO:0000313" key="4">
    <source>
        <dbReference type="WBParaSite" id="HDID_0000829401-mRNA-1"/>
    </source>
</evidence>
<evidence type="ECO:0000256" key="1">
    <source>
        <dbReference type="ARBA" id="ARBA00038017"/>
    </source>
</evidence>
<dbReference type="Proteomes" id="UP000274504">
    <property type="component" value="Unassembled WGS sequence"/>
</dbReference>
<dbReference type="InterPro" id="IPR052142">
    <property type="entry name" value="Calmodulin_Regulator_PCP4-like"/>
</dbReference>
<sequence length="53" mass="6054">MDKMQKKPETEEEIDIDLNDPEVEKAAVKIQNQFAKLKKARNSKPVSKEPAKS</sequence>
<dbReference type="PANTHER" id="PTHR15359:SF8">
    <property type="entry name" value="PROTEIN CBG01055"/>
    <property type="match status" value="1"/>
</dbReference>
<dbReference type="AlphaFoldDB" id="A0A0R3SSL1"/>
<dbReference type="PANTHER" id="PTHR15359">
    <property type="entry name" value="IG-LIKE DOMAIN-CONTAINING PROTEIN"/>
    <property type="match status" value="1"/>
</dbReference>
<reference evidence="2 3" key="2">
    <citation type="submission" date="2018-11" db="EMBL/GenBank/DDBJ databases">
        <authorList>
            <consortium name="Pathogen Informatics"/>
        </authorList>
    </citation>
    <scope>NUCLEOTIDE SEQUENCE [LARGE SCALE GENOMIC DNA]</scope>
</reference>
<protein>
    <submittedName>
        <fullName evidence="4">YfhD family protein</fullName>
    </submittedName>
</protein>
<evidence type="ECO:0000313" key="2">
    <source>
        <dbReference type="EMBL" id="VDL60610.1"/>
    </source>
</evidence>
<evidence type="ECO:0000313" key="3">
    <source>
        <dbReference type="Proteomes" id="UP000274504"/>
    </source>
</evidence>
<accession>A0A0R3SSL1</accession>
<dbReference type="WBParaSite" id="HDID_0000829401-mRNA-1">
    <property type="protein sequence ID" value="HDID_0000829401-mRNA-1"/>
    <property type="gene ID" value="HDID_0000829401"/>
</dbReference>
<organism evidence="4">
    <name type="scientific">Hymenolepis diminuta</name>
    <name type="common">Rat tapeworm</name>
    <dbReference type="NCBI Taxonomy" id="6216"/>
    <lineage>
        <taxon>Eukaryota</taxon>
        <taxon>Metazoa</taxon>
        <taxon>Spiralia</taxon>
        <taxon>Lophotrochozoa</taxon>
        <taxon>Platyhelminthes</taxon>
        <taxon>Cestoda</taxon>
        <taxon>Eucestoda</taxon>
        <taxon>Cyclophyllidea</taxon>
        <taxon>Hymenolepididae</taxon>
        <taxon>Hymenolepis</taxon>
    </lineage>
</organism>
<reference evidence="4" key="1">
    <citation type="submission" date="2017-02" db="UniProtKB">
        <authorList>
            <consortium name="WormBaseParasite"/>
        </authorList>
    </citation>
    <scope>IDENTIFICATION</scope>
</reference>
<dbReference type="EMBL" id="UYSG01011058">
    <property type="protein sequence ID" value="VDL60610.1"/>
    <property type="molecule type" value="Genomic_DNA"/>
</dbReference>
<proteinExistence type="inferred from homology"/>
<dbReference type="OrthoDB" id="252964at2759"/>
<gene>
    <name evidence="2" type="ORF">HDID_LOCUS8292</name>
</gene>
<comment type="similarity">
    <text evidence="1">Belongs to the PCP4 family.</text>
</comment>